<accession>A0A839ZW74</accession>
<dbReference type="InterPro" id="IPR004045">
    <property type="entry name" value="Glutathione_S-Trfase_N"/>
</dbReference>
<evidence type="ECO:0000256" key="1">
    <source>
        <dbReference type="RuleBase" id="RU003494"/>
    </source>
</evidence>
<dbReference type="AlphaFoldDB" id="A0A839ZW74"/>
<dbReference type="PROSITE" id="PS50405">
    <property type="entry name" value="GST_CTER"/>
    <property type="match status" value="1"/>
</dbReference>
<dbReference type="Gene3D" id="3.40.30.10">
    <property type="entry name" value="Glutaredoxin"/>
    <property type="match status" value="1"/>
</dbReference>
<dbReference type="SUPFAM" id="SSF52833">
    <property type="entry name" value="Thioredoxin-like"/>
    <property type="match status" value="1"/>
</dbReference>
<dbReference type="RefSeq" id="WP_183769439.1">
    <property type="nucleotide sequence ID" value="NZ_JACIDK010000001.1"/>
</dbReference>
<dbReference type="PANTHER" id="PTHR44051">
    <property type="entry name" value="GLUTATHIONE S-TRANSFERASE-RELATED"/>
    <property type="match status" value="1"/>
</dbReference>
<dbReference type="Proteomes" id="UP000530564">
    <property type="component" value="Unassembled WGS sequence"/>
</dbReference>
<proteinExistence type="inferred from homology"/>
<sequence length="205" mass="22544">MLRLFYSTGSCALASHIALEEAGAEYEAIRMDLRAGDQHKPEFLDLNPKGRVPALVTNLGVLTENVSILAFIAQSFPDARLAPIDPFGFGQVQAFNAYLASTVHVAHAHGPRASRWADDPAAQAAMREKVADNMATCFQLIEDEMFAGPWVMGEQYTICDPYLFTIASWLDDDGVDPSQFPKISEHMVKMIARPAVWKALAMENA</sequence>
<keyword evidence="4" id="KW-0808">Transferase</keyword>
<comment type="caution">
    <text evidence="4">The sequence shown here is derived from an EMBL/GenBank/DDBJ whole genome shotgun (WGS) entry which is preliminary data.</text>
</comment>
<dbReference type="Gene3D" id="1.20.1050.10">
    <property type="match status" value="1"/>
</dbReference>
<feature type="domain" description="GST C-terminal" evidence="3">
    <location>
        <begin position="85"/>
        <end position="205"/>
    </location>
</feature>
<protein>
    <submittedName>
        <fullName evidence="4">Glutathione S-transferase</fullName>
        <ecNumber evidence="4">2.5.1.18</ecNumber>
    </submittedName>
</protein>
<dbReference type="Pfam" id="PF02798">
    <property type="entry name" value="GST_N"/>
    <property type="match status" value="1"/>
</dbReference>
<dbReference type="InterPro" id="IPR036249">
    <property type="entry name" value="Thioredoxin-like_sf"/>
</dbReference>
<comment type="similarity">
    <text evidence="1">Belongs to the GST superfamily.</text>
</comment>
<dbReference type="PROSITE" id="PS50404">
    <property type="entry name" value="GST_NTER"/>
    <property type="match status" value="1"/>
</dbReference>
<gene>
    <name evidence="4" type="ORF">GGQ61_000124</name>
</gene>
<dbReference type="EC" id="2.5.1.18" evidence="4"/>
<dbReference type="InterPro" id="IPR036282">
    <property type="entry name" value="Glutathione-S-Trfase_C_sf"/>
</dbReference>
<reference evidence="4 5" key="1">
    <citation type="submission" date="2020-08" db="EMBL/GenBank/DDBJ databases">
        <title>Genomic Encyclopedia of Type Strains, Phase IV (KMG-IV): sequencing the most valuable type-strain genomes for metagenomic binning, comparative biology and taxonomic classification.</title>
        <authorList>
            <person name="Goeker M."/>
        </authorList>
    </citation>
    <scope>NUCLEOTIDE SEQUENCE [LARGE SCALE GENOMIC DNA]</scope>
    <source>
        <strain evidence="4 5">DSM 21793</strain>
    </source>
</reference>
<evidence type="ECO:0000259" key="2">
    <source>
        <dbReference type="PROSITE" id="PS50404"/>
    </source>
</evidence>
<dbReference type="CDD" id="cd03057">
    <property type="entry name" value="GST_N_Beta"/>
    <property type="match status" value="1"/>
</dbReference>
<dbReference type="InterPro" id="IPR004046">
    <property type="entry name" value="GST_C"/>
</dbReference>
<dbReference type="EMBL" id="JACIDK010000001">
    <property type="protein sequence ID" value="MBB3889427.1"/>
    <property type="molecule type" value="Genomic_DNA"/>
</dbReference>
<dbReference type="Pfam" id="PF00043">
    <property type="entry name" value="GST_C"/>
    <property type="match status" value="1"/>
</dbReference>
<dbReference type="PANTHER" id="PTHR44051:SF8">
    <property type="entry name" value="GLUTATHIONE S-TRANSFERASE GSTA"/>
    <property type="match status" value="1"/>
</dbReference>
<dbReference type="InterPro" id="IPR040079">
    <property type="entry name" value="Glutathione_S-Trfase"/>
</dbReference>
<keyword evidence="5" id="KW-1185">Reference proteome</keyword>
<evidence type="ECO:0000313" key="5">
    <source>
        <dbReference type="Proteomes" id="UP000530564"/>
    </source>
</evidence>
<organism evidence="4 5">
    <name type="scientific">Phenylobacterium haematophilum</name>
    <dbReference type="NCBI Taxonomy" id="98513"/>
    <lineage>
        <taxon>Bacteria</taxon>
        <taxon>Pseudomonadati</taxon>
        <taxon>Pseudomonadota</taxon>
        <taxon>Alphaproteobacteria</taxon>
        <taxon>Caulobacterales</taxon>
        <taxon>Caulobacteraceae</taxon>
        <taxon>Phenylobacterium</taxon>
    </lineage>
</organism>
<dbReference type="SFLD" id="SFLDG01150">
    <property type="entry name" value="Main.1:_Beta-like"/>
    <property type="match status" value="1"/>
</dbReference>
<dbReference type="GO" id="GO:0004364">
    <property type="term" value="F:glutathione transferase activity"/>
    <property type="evidence" value="ECO:0007669"/>
    <property type="project" value="UniProtKB-EC"/>
</dbReference>
<feature type="domain" description="GST N-terminal" evidence="2">
    <location>
        <begin position="1"/>
        <end position="80"/>
    </location>
</feature>
<dbReference type="SFLD" id="SFLDG00358">
    <property type="entry name" value="Main_(cytGST)"/>
    <property type="match status" value="1"/>
</dbReference>
<evidence type="ECO:0000313" key="4">
    <source>
        <dbReference type="EMBL" id="MBB3889427.1"/>
    </source>
</evidence>
<name>A0A839ZW74_9CAUL</name>
<evidence type="ECO:0000259" key="3">
    <source>
        <dbReference type="PROSITE" id="PS50405"/>
    </source>
</evidence>
<dbReference type="CDD" id="cd03188">
    <property type="entry name" value="GST_C_Beta"/>
    <property type="match status" value="1"/>
</dbReference>
<dbReference type="SUPFAM" id="SSF47616">
    <property type="entry name" value="GST C-terminal domain-like"/>
    <property type="match status" value="1"/>
</dbReference>
<dbReference type="InterPro" id="IPR010987">
    <property type="entry name" value="Glutathione-S-Trfase_C-like"/>
</dbReference>
<dbReference type="SFLD" id="SFLDS00019">
    <property type="entry name" value="Glutathione_Transferase_(cytos"/>
    <property type="match status" value="1"/>
</dbReference>